<dbReference type="AlphaFoldDB" id="A0ABD6S7E0"/>
<dbReference type="Proteomes" id="UP000219897">
    <property type="component" value="Unassembled WGS sequence"/>
</dbReference>
<dbReference type="RefSeq" id="WP_098317065.1">
    <property type="nucleotide sequence ID" value="NZ_NTYF01000023.1"/>
</dbReference>
<organism evidence="1 2">
    <name type="scientific">Bacillus thuringiensis</name>
    <dbReference type="NCBI Taxonomy" id="1428"/>
    <lineage>
        <taxon>Bacteria</taxon>
        <taxon>Bacillati</taxon>
        <taxon>Bacillota</taxon>
        <taxon>Bacilli</taxon>
        <taxon>Bacillales</taxon>
        <taxon>Bacillaceae</taxon>
        <taxon>Bacillus</taxon>
        <taxon>Bacillus cereus group</taxon>
    </lineage>
</organism>
<gene>
    <name evidence="1" type="ORF">CN495_08200</name>
</gene>
<evidence type="ECO:0000313" key="2">
    <source>
        <dbReference type="Proteomes" id="UP000219897"/>
    </source>
</evidence>
<name>A0ABD6S7E0_BACTU</name>
<reference evidence="1 2" key="1">
    <citation type="submission" date="2017-09" db="EMBL/GenBank/DDBJ databases">
        <title>Large-scale bioinformatics analysis of Bacillus genomes uncovers conserved roles of natural products in bacterial physiology.</title>
        <authorList>
            <consortium name="Agbiome Team Llc"/>
            <person name="Bleich R.M."/>
            <person name="Kirk G.J."/>
            <person name="Santa Maria K.C."/>
            <person name="Allen S.E."/>
            <person name="Farag S."/>
            <person name="Shank E.A."/>
            <person name="Bowers A."/>
        </authorList>
    </citation>
    <scope>NUCLEOTIDE SEQUENCE [LARGE SCALE GENOMIC DNA]</scope>
    <source>
        <strain evidence="1 2">AFS005140</strain>
    </source>
</reference>
<dbReference type="EMBL" id="NTYF01000023">
    <property type="protein sequence ID" value="PER55725.1"/>
    <property type="molecule type" value="Genomic_DNA"/>
</dbReference>
<accession>A0ABD6S7E0</accession>
<proteinExistence type="predicted"/>
<sequence>METVHYGVNMGRLPIGAKFRAVTGSWFGFIGERDGRKIVYQENLDGKPKEIAVLQEGLEFEKNRRLNIVVTYLPKPIQELVYVENNFYENLNVMELPVGTKVYDWERQTHAEILIFSGEISIWLKQSGDFLEDMKRERVKTTGYYVMEKARIDELGEDLLSLEKPSEDAPNDKEEEVK</sequence>
<evidence type="ECO:0000313" key="1">
    <source>
        <dbReference type="EMBL" id="PER55725.1"/>
    </source>
</evidence>
<comment type="caution">
    <text evidence="1">The sequence shown here is derived from an EMBL/GenBank/DDBJ whole genome shotgun (WGS) entry which is preliminary data.</text>
</comment>
<protein>
    <submittedName>
        <fullName evidence="1">Uncharacterized protein</fullName>
    </submittedName>
</protein>